<name>A0ABW5PKV6_9BACI</name>
<dbReference type="Gene3D" id="3.20.20.100">
    <property type="entry name" value="NADP-dependent oxidoreductase domain"/>
    <property type="match status" value="1"/>
</dbReference>
<dbReference type="SUPFAM" id="SSF51430">
    <property type="entry name" value="NAD(P)-linked oxidoreductase"/>
    <property type="match status" value="1"/>
</dbReference>
<dbReference type="RefSeq" id="WP_141191924.1">
    <property type="nucleotide sequence ID" value="NZ_JBHUMR010000002.1"/>
</dbReference>
<dbReference type="Proteomes" id="UP001597458">
    <property type="component" value="Unassembled WGS sequence"/>
</dbReference>
<keyword evidence="1" id="KW-0560">Oxidoreductase</keyword>
<protein>
    <submittedName>
        <fullName evidence="3">Aldo/keto reductase</fullName>
    </submittedName>
</protein>
<dbReference type="InterPro" id="IPR050523">
    <property type="entry name" value="AKR_Detox_Biosynth"/>
</dbReference>
<reference evidence="4" key="1">
    <citation type="journal article" date="2019" name="Int. J. Syst. Evol. Microbiol.">
        <title>The Global Catalogue of Microorganisms (GCM) 10K type strain sequencing project: providing services to taxonomists for standard genome sequencing and annotation.</title>
        <authorList>
            <consortium name="The Broad Institute Genomics Platform"/>
            <consortium name="The Broad Institute Genome Sequencing Center for Infectious Disease"/>
            <person name="Wu L."/>
            <person name="Ma J."/>
        </authorList>
    </citation>
    <scope>NUCLEOTIDE SEQUENCE [LARGE SCALE GENOMIC DNA]</scope>
    <source>
        <strain evidence="4">TISTR 2241</strain>
    </source>
</reference>
<sequence>MEYRKLGNTGLEVSNICLGTMAFGRWIDEDASVEILHTAIENGINFIDTANFYGKGQDTSYPYGTGASEEIIGRALAGRRQDIVLATKVGLPMGRGRNESGLSRLHIMKEVDQSLLRLQTDYIDLYQVHRFDPDTPIEETLRALDDLVRQGKVRYIGCSNFAAYQLAKSHAISERMNLEKFISIQPRYNLLYREIEQELIPYSQEEGVGIIVYSPLARGLLTGKYTSPDDAPPESRAAHGEVNLQKLFVERNFKQVEAYSQLAKKYNQSLSEFALSWVFNQPGITSAIVGASKPYHVTDAIKASELTWTDELTKEVDRLHDFVYLP</sequence>
<keyword evidence="4" id="KW-1185">Reference proteome</keyword>
<evidence type="ECO:0000313" key="3">
    <source>
        <dbReference type="EMBL" id="MFD2615911.1"/>
    </source>
</evidence>
<comment type="caution">
    <text evidence="3">The sequence shown here is derived from an EMBL/GenBank/DDBJ whole genome shotgun (WGS) entry which is preliminary data.</text>
</comment>
<dbReference type="InterPro" id="IPR023210">
    <property type="entry name" value="NADP_OxRdtase_dom"/>
</dbReference>
<dbReference type="PANTHER" id="PTHR43364:SF4">
    <property type="entry name" value="NAD(P)-LINKED OXIDOREDUCTASE SUPERFAMILY PROTEIN"/>
    <property type="match status" value="1"/>
</dbReference>
<organism evidence="3 4">
    <name type="scientific">Terrilactibacillus laevilacticus</name>
    <dbReference type="NCBI Taxonomy" id="1380157"/>
    <lineage>
        <taxon>Bacteria</taxon>
        <taxon>Bacillati</taxon>
        <taxon>Bacillota</taxon>
        <taxon>Bacilli</taxon>
        <taxon>Bacillales</taxon>
        <taxon>Bacillaceae</taxon>
        <taxon>Terrilactibacillus</taxon>
    </lineage>
</organism>
<evidence type="ECO:0000313" key="4">
    <source>
        <dbReference type="Proteomes" id="UP001597458"/>
    </source>
</evidence>
<proteinExistence type="predicted"/>
<dbReference type="Pfam" id="PF00248">
    <property type="entry name" value="Aldo_ket_red"/>
    <property type="match status" value="1"/>
</dbReference>
<dbReference type="InterPro" id="IPR036812">
    <property type="entry name" value="NAD(P)_OxRdtase_dom_sf"/>
</dbReference>
<feature type="domain" description="NADP-dependent oxidoreductase" evidence="2">
    <location>
        <begin position="15"/>
        <end position="319"/>
    </location>
</feature>
<gene>
    <name evidence="3" type="ORF">ACFSTF_00950</name>
</gene>
<dbReference type="PANTHER" id="PTHR43364">
    <property type="entry name" value="NADH-SPECIFIC METHYLGLYOXAL REDUCTASE-RELATED"/>
    <property type="match status" value="1"/>
</dbReference>
<dbReference type="EMBL" id="JBHUMR010000002">
    <property type="protein sequence ID" value="MFD2615911.1"/>
    <property type="molecule type" value="Genomic_DNA"/>
</dbReference>
<evidence type="ECO:0000256" key="1">
    <source>
        <dbReference type="ARBA" id="ARBA00023002"/>
    </source>
</evidence>
<accession>A0ABW5PKV6</accession>
<evidence type="ECO:0000259" key="2">
    <source>
        <dbReference type="Pfam" id="PF00248"/>
    </source>
</evidence>